<feature type="region of interest" description="Disordered" evidence="1">
    <location>
        <begin position="52"/>
        <end position="83"/>
    </location>
</feature>
<proteinExistence type="predicted"/>
<reference evidence="4" key="1">
    <citation type="submission" date="2025-08" db="UniProtKB">
        <authorList>
            <consortium name="RefSeq"/>
        </authorList>
    </citation>
    <scope>IDENTIFICATION</scope>
    <source>
        <tissue evidence="4">Whole Larva</tissue>
    </source>
</reference>
<gene>
    <name evidence="4" type="primary">LOC108557594</name>
</gene>
<keyword evidence="3" id="KW-1185">Reference proteome</keyword>
<feature type="compositionally biased region" description="Basic residues" evidence="1">
    <location>
        <begin position="298"/>
        <end position="318"/>
    </location>
</feature>
<evidence type="ECO:0000313" key="3">
    <source>
        <dbReference type="Proteomes" id="UP000695000"/>
    </source>
</evidence>
<feature type="region of interest" description="Disordered" evidence="1">
    <location>
        <begin position="287"/>
        <end position="328"/>
    </location>
</feature>
<evidence type="ECO:0000313" key="4">
    <source>
        <dbReference type="RefSeq" id="XP_017769671.1"/>
    </source>
</evidence>
<accession>A0ABM1M521</accession>
<sequence>MEDFGRVWRLALSLTLIVSAIGMPQNPRSPAIGETLKQLTVSLLESINATAPTKYQDPVPTFDTRTPPKVKQQMKKDKLEEKSHPGIAEPVDDEELILEEHEKKMNYYKVDRPTTDSGLSTWILLSGQASSTAKPMKRPLPRNVTNTYVVEDEPVMNIKPLFKRRSTTKKPTATTAATTTTATTTTTTTTQRPTKLTKVKASLLAGVNKNATNFSKKTTTVKATTTTITTPKPTKATKVTTVSTTKKPTTVTTTKRPTTEFVRVSTMNTPVVINETRVSSAALAPEAKEGELDLTNNKKTRKPSTTHKRKKNKNKKRRPTAEDKVDVSNSTKVASKIKEKPFGTQIYNYLSREVMPTVGVGLVGLMVTAGLASYFLYPFSPVRRSYEVDRKDKVTPYYYNDEYSGGIAEEEAIGKVIAGMPQNANTNTNYNVRAQNSRNTYNRYRNVDQRYMQGSVETVKLNHKSSYGGDEVIVGSPKASYGQTTENDDEQKFVVGSIPKELQGNLEEVDPTPVVVPEHGPRNIEEKEQVFVVHSVPATETAALKIEHGPRRRRQSYEENEIDVDGHKTTETTIETTTTTPKTTTTNKPTLTTTKNPIVVKTESFIHLIKDLFYFKIRMGLEILQNKTETLTKYFKSAQTRIDDAYVKNHQPHM</sequence>
<dbReference type="Proteomes" id="UP000695000">
    <property type="component" value="Unplaced"/>
</dbReference>
<feature type="chain" id="PRO_5045118845" evidence="2">
    <location>
        <begin position="23"/>
        <end position="654"/>
    </location>
</feature>
<evidence type="ECO:0000256" key="2">
    <source>
        <dbReference type="SAM" id="SignalP"/>
    </source>
</evidence>
<dbReference type="GeneID" id="108557594"/>
<name>A0ABM1M521_NICVS</name>
<evidence type="ECO:0000256" key="1">
    <source>
        <dbReference type="SAM" id="MobiDB-lite"/>
    </source>
</evidence>
<protein>
    <submittedName>
        <fullName evidence="4">Uncharacterized protein LOC108557594</fullName>
    </submittedName>
</protein>
<feature type="compositionally biased region" description="Basic and acidic residues" evidence="1">
    <location>
        <begin position="74"/>
        <end position="83"/>
    </location>
</feature>
<feature type="signal peptide" evidence="2">
    <location>
        <begin position="1"/>
        <end position="22"/>
    </location>
</feature>
<feature type="compositionally biased region" description="Low complexity" evidence="1">
    <location>
        <begin position="169"/>
        <end position="193"/>
    </location>
</feature>
<organism evidence="3 4">
    <name type="scientific">Nicrophorus vespilloides</name>
    <name type="common">Boreal carrion beetle</name>
    <dbReference type="NCBI Taxonomy" id="110193"/>
    <lineage>
        <taxon>Eukaryota</taxon>
        <taxon>Metazoa</taxon>
        <taxon>Ecdysozoa</taxon>
        <taxon>Arthropoda</taxon>
        <taxon>Hexapoda</taxon>
        <taxon>Insecta</taxon>
        <taxon>Pterygota</taxon>
        <taxon>Neoptera</taxon>
        <taxon>Endopterygota</taxon>
        <taxon>Coleoptera</taxon>
        <taxon>Polyphaga</taxon>
        <taxon>Staphyliniformia</taxon>
        <taxon>Silphidae</taxon>
        <taxon>Nicrophorinae</taxon>
        <taxon>Nicrophorus</taxon>
    </lineage>
</organism>
<keyword evidence="2" id="KW-0732">Signal</keyword>
<feature type="region of interest" description="Disordered" evidence="1">
    <location>
        <begin position="166"/>
        <end position="193"/>
    </location>
</feature>
<dbReference type="RefSeq" id="XP_017769671.1">
    <property type="nucleotide sequence ID" value="XM_017914182.1"/>
</dbReference>